<comment type="similarity">
    <text evidence="13">Belongs to the NFYA/HAP2 subunit family.</text>
</comment>
<reference evidence="15 16" key="1">
    <citation type="submission" date="2023-12" db="EMBL/GenBank/DDBJ databases">
        <title>A high-quality genome assembly for Dillenia turbinata (Dilleniales).</title>
        <authorList>
            <person name="Chanderbali A."/>
        </authorList>
    </citation>
    <scope>NUCLEOTIDE SEQUENCE [LARGE SCALE GENOMIC DNA]</scope>
    <source>
        <strain evidence="15">LSX21</strain>
        <tissue evidence="15">Leaf</tissue>
    </source>
</reference>
<evidence type="ECO:0000256" key="10">
    <source>
        <dbReference type="ARBA" id="ARBA00023163"/>
    </source>
</evidence>
<comment type="similarity">
    <text evidence="3">Belongs to the plant self-incompatibility (S1) protein family.</text>
</comment>
<evidence type="ECO:0000256" key="7">
    <source>
        <dbReference type="ARBA" id="ARBA00023015"/>
    </source>
</evidence>
<dbReference type="PRINTS" id="PR00616">
    <property type="entry name" value="CCAATSUBUNTB"/>
</dbReference>
<comment type="subunit">
    <text evidence="12">Heterotrimeric transcription factor composed of three components, NF-YA, NF-YB and NF-YC. NF-YB and NF-YC must interact and dimerize for NF-YA association and DNA binding.</text>
</comment>
<accession>A0AAN8W187</accession>
<evidence type="ECO:0000256" key="4">
    <source>
        <dbReference type="ARBA" id="ARBA00022471"/>
    </source>
</evidence>
<dbReference type="AlphaFoldDB" id="A0AAN8W187"/>
<feature type="compositionally biased region" description="Polar residues" evidence="14">
    <location>
        <begin position="188"/>
        <end position="227"/>
    </location>
</feature>
<dbReference type="GO" id="GO:0005576">
    <property type="term" value="C:extracellular region"/>
    <property type="evidence" value="ECO:0007669"/>
    <property type="project" value="UniProtKB-SubCell"/>
</dbReference>
<keyword evidence="9" id="KW-0010">Activator</keyword>
<evidence type="ECO:0000256" key="6">
    <source>
        <dbReference type="ARBA" id="ARBA00022729"/>
    </source>
</evidence>
<dbReference type="EMBL" id="JBAMMX010000003">
    <property type="protein sequence ID" value="KAK6944135.1"/>
    <property type="molecule type" value="Genomic_DNA"/>
</dbReference>
<keyword evidence="6" id="KW-0732">Signal</keyword>
<gene>
    <name evidence="15" type="ORF">RJ641_025237</name>
</gene>
<evidence type="ECO:0000256" key="8">
    <source>
        <dbReference type="ARBA" id="ARBA00023125"/>
    </source>
</evidence>
<dbReference type="SMART" id="SM00521">
    <property type="entry name" value="CBF"/>
    <property type="match status" value="1"/>
</dbReference>
<organism evidence="15 16">
    <name type="scientific">Dillenia turbinata</name>
    <dbReference type="NCBI Taxonomy" id="194707"/>
    <lineage>
        <taxon>Eukaryota</taxon>
        <taxon>Viridiplantae</taxon>
        <taxon>Streptophyta</taxon>
        <taxon>Embryophyta</taxon>
        <taxon>Tracheophyta</taxon>
        <taxon>Spermatophyta</taxon>
        <taxon>Magnoliopsida</taxon>
        <taxon>eudicotyledons</taxon>
        <taxon>Gunneridae</taxon>
        <taxon>Pentapetalae</taxon>
        <taxon>Dilleniales</taxon>
        <taxon>Dilleniaceae</taxon>
        <taxon>Dillenia</taxon>
    </lineage>
</organism>
<keyword evidence="4" id="KW-0713">Self-incompatibility</keyword>
<dbReference type="PANTHER" id="PTHR12632">
    <property type="entry name" value="TRANSCRIPTION FACTOR NF-Y ALPHA-RELATED"/>
    <property type="match status" value="1"/>
</dbReference>
<dbReference type="InterPro" id="IPR018362">
    <property type="entry name" value="CCAAT-binding_factor_CS"/>
</dbReference>
<evidence type="ECO:0000256" key="2">
    <source>
        <dbReference type="ARBA" id="ARBA00004613"/>
    </source>
</evidence>
<proteinExistence type="inferred from homology"/>
<evidence type="ECO:0000256" key="3">
    <source>
        <dbReference type="ARBA" id="ARBA00005581"/>
    </source>
</evidence>
<protein>
    <recommendedName>
        <fullName evidence="13">Nuclear transcription factor Y subunit</fullName>
    </recommendedName>
</protein>
<dbReference type="GO" id="GO:0003700">
    <property type="term" value="F:DNA-binding transcription factor activity"/>
    <property type="evidence" value="ECO:0007669"/>
    <property type="project" value="UniProtKB-UniRule"/>
</dbReference>
<dbReference type="Pfam" id="PF02045">
    <property type="entry name" value="CBFB_NFYA"/>
    <property type="match status" value="1"/>
</dbReference>
<feature type="region of interest" description="Disordered" evidence="14">
    <location>
        <begin position="162"/>
        <end position="227"/>
    </location>
</feature>
<evidence type="ECO:0000256" key="1">
    <source>
        <dbReference type="ARBA" id="ARBA00004123"/>
    </source>
</evidence>
<dbReference type="GO" id="GO:0003677">
    <property type="term" value="F:DNA binding"/>
    <property type="evidence" value="ECO:0007669"/>
    <property type="project" value="UniProtKB-KW"/>
</dbReference>
<dbReference type="Gene3D" id="6.10.250.2430">
    <property type="match status" value="1"/>
</dbReference>
<comment type="caution">
    <text evidence="15">The sequence shown here is derived from an EMBL/GenBank/DDBJ whole genome shotgun (WGS) entry which is preliminary data.</text>
</comment>
<keyword evidence="8 13" id="KW-0238">DNA-binding</keyword>
<comment type="function">
    <text evidence="13">Component of the sequence-specific heterotrimeric transcription factor (NF-Y) which specifically recognizes a 5'-CCAAT-3' box motif found in the promoters of its target genes.</text>
</comment>
<evidence type="ECO:0000313" key="15">
    <source>
        <dbReference type="EMBL" id="KAK6944135.1"/>
    </source>
</evidence>
<keyword evidence="10 13" id="KW-0804">Transcription</keyword>
<dbReference type="Pfam" id="PF05938">
    <property type="entry name" value="Self-incomp_S1"/>
    <property type="match status" value="1"/>
</dbReference>
<dbReference type="PROSITE" id="PS00686">
    <property type="entry name" value="NFYA_HAP2_1"/>
    <property type="match status" value="1"/>
</dbReference>
<name>A0AAN8W187_9MAGN</name>
<dbReference type="InterPro" id="IPR010264">
    <property type="entry name" value="Self-incomp_S1"/>
</dbReference>
<sequence length="386" mass="44053">MNNHKQANKNTRFYVENLKNSGQNEEKFTIKIQGGYKLSQELSNISHNIGPLPKILLYVRVSTPEKGNKSGDDASHRPSSVQLRLWRACLRHYRPLGRIMLPLNLATDEGPIYVNAKQYHGIIRRRQFRAKLELQNKVVKVRKPYLHESRHLHAMHRARGCGGRFLNTKNSNGGKDATDGNKAGGGQLSQPTGSQISEVLQSDGGNLNSKEVNGSKSHPSGSELTSTFSRGEANHFQMNHLHPSVHNMMDGGRGVLMPHKWVAATESCCDLKILPNSYEVLVRVMNRLGRGRAMNVHCQSRDDDLGLVYVPDGSETDWKFTVNLWVTTLFYCALQWDDVNWLHFDAYDHKRDSDRCQTECWWTISEDGRLYGYDQVFGRWDWMPYN</sequence>
<evidence type="ECO:0000256" key="12">
    <source>
        <dbReference type="ARBA" id="ARBA00025911"/>
    </source>
</evidence>
<evidence type="ECO:0000256" key="9">
    <source>
        <dbReference type="ARBA" id="ARBA00023159"/>
    </source>
</evidence>
<evidence type="ECO:0000256" key="13">
    <source>
        <dbReference type="RuleBase" id="RU367155"/>
    </source>
</evidence>
<keyword evidence="7 13" id="KW-0805">Transcription regulation</keyword>
<evidence type="ECO:0000313" key="16">
    <source>
        <dbReference type="Proteomes" id="UP001370490"/>
    </source>
</evidence>
<dbReference type="InterPro" id="IPR001289">
    <property type="entry name" value="NFYA"/>
</dbReference>
<keyword evidence="16" id="KW-1185">Reference proteome</keyword>
<dbReference type="Proteomes" id="UP001370490">
    <property type="component" value="Unassembled WGS sequence"/>
</dbReference>
<evidence type="ECO:0000256" key="14">
    <source>
        <dbReference type="SAM" id="MobiDB-lite"/>
    </source>
</evidence>
<dbReference type="PROSITE" id="PS51152">
    <property type="entry name" value="NFYA_HAP2_2"/>
    <property type="match status" value="1"/>
</dbReference>
<keyword evidence="11 13" id="KW-0539">Nucleus</keyword>
<dbReference type="GO" id="GO:0016602">
    <property type="term" value="C:CCAAT-binding factor complex"/>
    <property type="evidence" value="ECO:0007669"/>
    <property type="project" value="InterPro"/>
</dbReference>
<evidence type="ECO:0000256" key="5">
    <source>
        <dbReference type="ARBA" id="ARBA00022525"/>
    </source>
</evidence>
<dbReference type="GO" id="GO:0060320">
    <property type="term" value="P:rejection of self pollen"/>
    <property type="evidence" value="ECO:0007669"/>
    <property type="project" value="UniProtKB-KW"/>
</dbReference>
<comment type="subcellular location">
    <subcellularLocation>
        <location evidence="1 13">Nucleus</location>
    </subcellularLocation>
    <subcellularLocation>
        <location evidence="2">Secreted</location>
    </subcellularLocation>
</comment>
<evidence type="ECO:0000256" key="11">
    <source>
        <dbReference type="ARBA" id="ARBA00023242"/>
    </source>
</evidence>
<keyword evidence="5" id="KW-0964">Secreted</keyword>